<feature type="region of interest" description="Disordered" evidence="1">
    <location>
        <begin position="90"/>
        <end position="149"/>
    </location>
</feature>
<reference evidence="2" key="1">
    <citation type="journal article" date="2020" name="Stud. Mycol.">
        <title>101 Dothideomycetes genomes: a test case for predicting lifestyles and emergence of pathogens.</title>
        <authorList>
            <person name="Haridas S."/>
            <person name="Albert R."/>
            <person name="Binder M."/>
            <person name="Bloem J."/>
            <person name="Labutti K."/>
            <person name="Salamov A."/>
            <person name="Andreopoulos B."/>
            <person name="Baker S."/>
            <person name="Barry K."/>
            <person name="Bills G."/>
            <person name="Bluhm B."/>
            <person name="Cannon C."/>
            <person name="Castanera R."/>
            <person name="Culley D."/>
            <person name="Daum C."/>
            <person name="Ezra D."/>
            <person name="Gonzalez J."/>
            <person name="Henrissat B."/>
            <person name="Kuo A."/>
            <person name="Liang C."/>
            <person name="Lipzen A."/>
            <person name="Lutzoni F."/>
            <person name="Magnuson J."/>
            <person name="Mondo S."/>
            <person name="Nolan M."/>
            <person name="Ohm R."/>
            <person name="Pangilinan J."/>
            <person name="Park H.-J."/>
            <person name="Ramirez L."/>
            <person name="Alfaro M."/>
            <person name="Sun H."/>
            <person name="Tritt A."/>
            <person name="Yoshinaga Y."/>
            <person name="Zwiers L.-H."/>
            <person name="Turgeon B."/>
            <person name="Goodwin S."/>
            <person name="Spatafora J."/>
            <person name="Crous P."/>
            <person name="Grigoriev I."/>
        </authorList>
    </citation>
    <scope>NUCLEOTIDE SEQUENCE</scope>
    <source>
        <strain evidence="2">CBS 119925</strain>
    </source>
</reference>
<feature type="region of interest" description="Disordered" evidence="1">
    <location>
        <begin position="46"/>
        <end position="65"/>
    </location>
</feature>
<feature type="region of interest" description="Disordered" evidence="1">
    <location>
        <begin position="21"/>
        <end position="41"/>
    </location>
</feature>
<gene>
    <name evidence="2" type="ORF">M011DRAFT_351443</name>
</gene>
<evidence type="ECO:0000313" key="3">
    <source>
        <dbReference type="Proteomes" id="UP000799440"/>
    </source>
</evidence>
<feature type="compositionally biased region" description="Low complexity" evidence="1">
    <location>
        <begin position="46"/>
        <end position="55"/>
    </location>
</feature>
<protein>
    <submittedName>
        <fullName evidence="2">Uncharacterized protein</fullName>
    </submittedName>
</protein>
<evidence type="ECO:0000313" key="2">
    <source>
        <dbReference type="EMBL" id="KAF2748520.1"/>
    </source>
</evidence>
<evidence type="ECO:0000256" key="1">
    <source>
        <dbReference type="SAM" id="MobiDB-lite"/>
    </source>
</evidence>
<feature type="compositionally biased region" description="Basic and acidic residues" evidence="1">
    <location>
        <begin position="99"/>
        <end position="114"/>
    </location>
</feature>
<dbReference type="EMBL" id="MU006569">
    <property type="protein sequence ID" value="KAF2748520.1"/>
    <property type="molecule type" value="Genomic_DNA"/>
</dbReference>
<accession>A0A6A6VG23</accession>
<dbReference type="Proteomes" id="UP000799440">
    <property type="component" value="Unassembled WGS sequence"/>
</dbReference>
<sequence length="160" mass="17815">MSERKGSCSCRVSRNCRYSTQESNMRGGRFERAEEATQERMMSVVAGGARAGSGSPRQKSLDSSPIARVNMYRGFLRRRHPAGFAAVQQAQRRFSVSDAARERQRGDCLERREFGGANTSNSPPRKGKTRFSRRSSASRKRKPRSGALGPEPLFIILVTS</sequence>
<feature type="compositionally biased region" description="Basic and acidic residues" evidence="1">
    <location>
        <begin position="28"/>
        <end position="38"/>
    </location>
</feature>
<dbReference type="AlphaFoldDB" id="A0A6A6VG23"/>
<feature type="compositionally biased region" description="Basic residues" evidence="1">
    <location>
        <begin position="125"/>
        <end position="144"/>
    </location>
</feature>
<name>A0A6A6VG23_9PLEO</name>
<organism evidence="2 3">
    <name type="scientific">Sporormia fimetaria CBS 119925</name>
    <dbReference type="NCBI Taxonomy" id="1340428"/>
    <lineage>
        <taxon>Eukaryota</taxon>
        <taxon>Fungi</taxon>
        <taxon>Dikarya</taxon>
        <taxon>Ascomycota</taxon>
        <taxon>Pezizomycotina</taxon>
        <taxon>Dothideomycetes</taxon>
        <taxon>Pleosporomycetidae</taxon>
        <taxon>Pleosporales</taxon>
        <taxon>Sporormiaceae</taxon>
        <taxon>Sporormia</taxon>
    </lineage>
</organism>
<keyword evidence="3" id="KW-1185">Reference proteome</keyword>
<proteinExistence type="predicted"/>